<dbReference type="AlphaFoldDB" id="U9UN84"/>
<gene>
    <name evidence="1" type="ORF">GLOINDRAFT_92022</name>
</gene>
<dbReference type="HOGENOM" id="CLU_2284211_0_0_1"/>
<proteinExistence type="predicted"/>
<reference evidence="1" key="1">
    <citation type="submission" date="2013-07" db="EMBL/GenBank/DDBJ databases">
        <title>The genome of an arbuscular mycorrhizal fungus provides insights into the evolution of the oldest plant symbiosis.</title>
        <authorList>
            <consortium name="DOE Joint Genome Institute"/>
            <person name="Tisserant E."/>
            <person name="Malbreil M."/>
            <person name="Kuo A."/>
            <person name="Kohler A."/>
            <person name="Symeonidi A."/>
            <person name="Balestrini R."/>
            <person name="Charron P."/>
            <person name="Duensing N."/>
            <person name="Frei-dit-Frey N."/>
            <person name="Gianinazzi-Pearson V."/>
            <person name="Gilbert B."/>
            <person name="Handa Y."/>
            <person name="Hijri M."/>
            <person name="Kaul R."/>
            <person name="Kawaguchi M."/>
            <person name="Krajinski F."/>
            <person name="Lammers P."/>
            <person name="Lapierre D."/>
            <person name="Masclaux F.G."/>
            <person name="Murat C."/>
            <person name="Morin E."/>
            <person name="Ndikumana S."/>
            <person name="Pagni M."/>
            <person name="Petitpierre D."/>
            <person name="Requena N."/>
            <person name="Rosikiewicz P."/>
            <person name="Riley R."/>
            <person name="Saito K."/>
            <person name="San Clemente H."/>
            <person name="Shapiro H."/>
            <person name="van Tuinen D."/>
            <person name="Becard G."/>
            <person name="Bonfante P."/>
            <person name="Paszkowski U."/>
            <person name="Shachar-Hill Y."/>
            <person name="Young J.P."/>
            <person name="Sanders I.R."/>
            <person name="Henrissat B."/>
            <person name="Rensing S.A."/>
            <person name="Grigoriev I.V."/>
            <person name="Corradi N."/>
            <person name="Roux C."/>
            <person name="Martin F."/>
        </authorList>
    </citation>
    <scope>NUCLEOTIDE SEQUENCE</scope>
    <source>
        <strain evidence="1">DAOM 197198</strain>
    </source>
</reference>
<accession>U9UN84</accession>
<name>U9UN84_RHIID</name>
<organism evidence="1">
    <name type="scientific">Rhizophagus irregularis (strain DAOM 181602 / DAOM 197198 / MUCL 43194)</name>
    <name type="common">Arbuscular mycorrhizal fungus</name>
    <name type="synonym">Glomus intraradices</name>
    <dbReference type="NCBI Taxonomy" id="747089"/>
    <lineage>
        <taxon>Eukaryota</taxon>
        <taxon>Fungi</taxon>
        <taxon>Fungi incertae sedis</taxon>
        <taxon>Mucoromycota</taxon>
        <taxon>Glomeromycotina</taxon>
        <taxon>Glomeromycetes</taxon>
        <taxon>Glomerales</taxon>
        <taxon>Glomeraceae</taxon>
        <taxon>Rhizophagus</taxon>
    </lineage>
</organism>
<evidence type="ECO:0000313" key="1">
    <source>
        <dbReference type="EMBL" id="ESA21162.1"/>
    </source>
</evidence>
<protein>
    <submittedName>
        <fullName evidence="1">Uncharacterized protein</fullName>
    </submittedName>
</protein>
<dbReference type="VEuPathDB" id="FungiDB:RhiirFUN_013396"/>
<feature type="non-terminal residue" evidence="1">
    <location>
        <position position="1"/>
    </location>
</feature>
<dbReference type="EMBL" id="KI276681">
    <property type="protein sequence ID" value="ESA21162.1"/>
    <property type="molecule type" value="Genomic_DNA"/>
</dbReference>
<sequence>YNYNYISKEKELDIDIKSLLSQNITIQNSSISLKKRNNKELNPETQSDSGKRIKTSIIASLKSRCQESCNELICYDSQASCDEFRITCDFRKRNEKEFVRNR</sequence>